<feature type="domain" description="S-adenosyl-l-methionine hydroxide adenosyltransferase C-terminal" evidence="4">
    <location>
        <begin position="174"/>
        <end position="261"/>
    </location>
</feature>
<dbReference type="AlphaFoldDB" id="A0AAF0D155"/>
<evidence type="ECO:0000259" key="3">
    <source>
        <dbReference type="Pfam" id="PF01887"/>
    </source>
</evidence>
<comment type="similarity">
    <text evidence="2">Belongs to the SAM hydrolase / SAM-dependent halogenase family.</text>
</comment>
<proteinExistence type="inferred from homology"/>
<gene>
    <name evidence="5" type="ORF">OdinLCB4_004600</name>
</gene>
<dbReference type="Pfam" id="PF20257">
    <property type="entry name" value="SAM_HAT_C"/>
    <property type="match status" value="1"/>
</dbReference>
<dbReference type="PANTHER" id="PTHR35092:SF1">
    <property type="entry name" value="CHLORINASE MJ1651"/>
    <property type="match status" value="1"/>
</dbReference>
<dbReference type="PANTHER" id="PTHR35092">
    <property type="entry name" value="CHLORINASE MJ1651"/>
    <property type="match status" value="1"/>
</dbReference>
<reference evidence="5" key="2">
    <citation type="journal article" date="2022" name="Nat. Microbiol.">
        <title>A closed Candidatus Odinarchaeum chromosome exposes Asgard archaeal viruses.</title>
        <authorList>
            <person name="Tamarit D."/>
            <person name="Caceres E.F."/>
            <person name="Krupovic M."/>
            <person name="Nijland R."/>
            <person name="Eme L."/>
            <person name="Robinson N.P."/>
            <person name="Ettema T.J.G."/>
        </authorList>
    </citation>
    <scope>NUCLEOTIDE SEQUENCE</scope>
    <source>
        <strain evidence="5">LCB_4</strain>
    </source>
</reference>
<dbReference type="SUPFAM" id="SSF102522">
    <property type="entry name" value="Bacterial fluorinating enzyme, N-terminal domain"/>
    <property type="match status" value="1"/>
</dbReference>
<dbReference type="InterPro" id="IPR046470">
    <property type="entry name" value="SAM_HAT_C"/>
</dbReference>
<accession>A0AAF0D155</accession>
<evidence type="ECO:0000256" key="1">
    <source>
        <dbReference type="ARBA" id="ARBA00022691"/>
    </source>
</evidence>
<dbReference type="PIRSF" id="PIRSF006779">
    <property type="entry name" value="UCP006779"/>
    <property type="match status" value="1"/>
</dbReference>
<keyword evidence="1" id="KW-0949">S-adenosyl-L-methionine</keyword>
<evidence type="ECO:0000256" key="2">
    <source>
        <dbReference type="ARBA" id="ARBA00024035"/>
    </source>
</evidence>
<sequence>MNRIITLTTDFGLTDEYIGAVKGVILSINPDVKIVDITHQIPKYNIRKGALVLRSVIPYYPPSSIHIGIVDPGVGSERNIIIVKTRSEKYLVGPDNGLLYPTALREGVLKIVKFTNLKYSLRRVSDTFHGRDIMAPIAAYLTKNVSLEDFGCEIKGIIPLELEYYKLLERGVEGKVIDVDDFGNIITSLPVSILFESLNKRVEYFTLLIRGAKFNVKVGRIFADTSEGGLIALPGSKGFIEIAVNKGSAAKNLGANIGDIIQLIYNSG</sequence>
<dbReference type="Pfam" id="PF01887">
    <property type="entry name" value="SAM_HAT_N"/>
    <property type="match status" value="1"/>
</dbReference>
<evidence type="ECO:0000313" key="5">
    <source>
        <dbReference type="EMBL" id="WEU39764.1"/>
    </source>
</evidence>
<dbReference type="Proteomes" id="UP000186851">
    <property type="component" value="Chromosome"/>
</dbReference>
<reference evidence="5" key="1">
    <citation type="journal article" date="2017" name="Nature">
        <title>Asgard archaea illuminate the origin of eukaryotic cellular complexity.</title>
        <authorList>
            <person name="Zaremba-Niedzwiedzka K."/>
            <person name="Caceres E.F."/>
            <person name="Saw J.H."/>
            <person name="Backstrom D."/>
            <person name="Juzokaite L."/>
            <person name="Vancaester E."/>
            <person name="Seitz K.W."/>
            <person name="Anantharaman K."/>
            <person name="Starnawski P."/>
            <person name="Kjeldsen K.U."/>
            <person name="Scott M.B."/>
            <person name="Nunoura T."/>
            <person name="Banfield J.F."/>
            <person name="Schramm A."/>
            <person name="Baker B.J."/>
            <person name="Spang A."/>
            <person name="Ettema T.J.G."/>
        </authorList>
    </citation>
    <scope>NUCLEOTIDE SEQUENCE</scope>
    <source>
        <strain evidence="5">LCB_4</strain>
    </source>
</reference>
<organism evidence="5 6">
    <name type="scientific">Odinarchaeota yellowstonii (strain LCB_4)</name>
    <dbReference type="NCBI Taxonomy" id="1841599"/>
    <lineage>
        <taxon>Archaea</taxon>
        <taxon>Promethearchaeati</taxon>
        <taxon>Candidatus Odinarchaeota</taxon>
        <taxon>Candidatus Odinarchaeia</taxon>
        <taxon>Candidatus Odinarchaeales</taxon>
        <taxon>Candidatus Odinarchaeaceae</taxon>
        <taxon>Candidatus Odinarchaeum</taxon>
    </lineage>
</organism>
<dbReference type="InterPro" id="IPR046469">
    <property type="entry name" value="SAM_HAT_N"/>
</dbReference>
<name>A0AAF0D155_ODILC</name>
<dbReference type="InterPro" id="IPR002747">
    <property type="entry name" value="SAM_OH_AdoTrfase"/>
</dbReference>
<protein>
    <submittedName>
        <fullName evidence="5">SAM-dependent chlorinase/fluorinase</fullName>
    </submittedName>
</protein>
<dbReference type="EMBL" id="CP091871">
    <property type="protein sequence ID" value="WEU39764.1"/>
    <property type="molecule type" value="Genomic_DNA"/>
</dbReference>
<dbReference type="KEGG" id="oyw:OdinLCB4_004600"/>
<dbReference type="InterPro" id="IPR023227">
    <property type="entry name" value="SAM_OH_AdoTrfase_C_sf"/>
</dbReference>
<dbReference type="Gene3D" id="3.40.50.10790">
    <property type="entry name" value="S-adenosyl-l-methionine hydroxide adenosyltransferase, N-terminal"/>
    <property type="match status" value="1"/>
</dbReference>
<feature type="domain" description="S-adenosyl-l-methionine hydroxide adenosyltransferase N-terminal" evidence="3">
    <location>
        <begin position="5"/>
        <end position="151"/>
    </location>
</feature>
<evidence type="ECO:0000313" key="6">
    <source>
        <dbReference type="Proteomes" id="UP000186851"/>
    </source>
</evidence>
<dbReference type="SUPFAM" id="SSF101852">
    <property type="entry name" value="Bacterial fluorinating enzyme, C-terminal domain"/>
    <property type="match status" value="1"/>
</dbReference>
<evidence type="ECO:0000259" key="4">
    <source>
        <dbReference type="Pfam" id="PF20257"/>
    </source>
</evidence>
<dbReference type="Gene3D" id="2.40.30.90">
    <property type="entry name" value="Bacterial fluorinating enzyme like"/>
    <property type="match status" value="1"/>
</dbReference>
<dbReference type="InterPro" id="IPR023228">
    <property type="entry name" value="SAM_OH_AdoTrfase_N_sf"/>
</dbReference>